<dbReference type="EMBL" id="JAUSUG010000004">
    <property type="protein sequence ID" value="MDQ0254103.1"/>
    <property type="molecule type" value="Genomic_DNA"/>
</dbReference>
<evidence type="ECO:0000256" key="5">
    <source>
        <dbReference type="ARBA" id="ARBA00022989"/>
    </source>
</evidence>
<keyword evidence="3" id="KW-1003">Cell membrane</keyword>
<evidence type="ECO:0000313" key="9">
    <source>
        <dbReference type="Proteomes" id="UP001230005"/>
    </source>
</evidence>
<comment type="similarity">
    <text evidence="2">Belongs to the DoxX family.</text>
</comment>
<dbReference type="Proteomes" id="UP001230005">
    <property type="component" value="Unassembled WGS sequence"/>
</dbReference>
<keyword evidence="5 7" id="KW-1133">Transmembrane helix</keyword>
<dbReference type="InterPro" id="IPR032808">
    <property type="entry name" value="DoxX"/>
</dbReference>
<feature type="transmembrane region" description="Helical" evidence="7">
    <location>
        <begin position="46"/>
        <end position="68"/>
    </location>
</feature>
<feature type="transmembrane region" description="Helical" evidence="7">
    <location>
        <begin position="75"/>
        <end position="95"/>
    </location>
</feature>
<evidence type="ECO:0000256" key="3">
    <source>
        <dbReference type="ARBA" id="ARBA00022475"/>
    </source>
</evidence>
<feature type="transmembrane region" description="Helical" evidence="7">
    <location>
        <begin position="101"/>
        <end position="120"/>
    </location>
</feature>
<feature type="transmembrane region" description="Helical" evidence="7">
    <location>
        <begin position="7"/>
        <end position="26"/>
    </location>
</feature>
<dbReference type="InterPro" id="IPR051907">
    <property type="entry name" value="DoxX-like_oxidoreductase"/>
</dbReference>
<keyword evidence="6 7" id="KW-0472">Membrane</keyword>
<protein>
    <submittedName>
        <fullName evidence="8">Membrane protein YphA (DoxX/SURF4 family)</fullName>
    </submittedName>
</protein>
<evidence type="ECO:0000256" key="6">
    <source>
        <dbReference type="ARBA" id="ARBA00023136"/>
    </source>
</evidence>
<reference evidence="8 9" key="1">
    <citation type="submission" date="2023-07" db="EMBL/GenBank/DDBJ databases">
        <title>Genomic Encyclopedia of Type Strains, Phase IV (KMG-IV): sequencing the most valuable type-strain genomes for metagenomic binning, comparative biology and taxonomic classification.</title>
        <authorList>
            <person name="Goeker M."/>
        </authorList>
    </citation>
    <scope>NUCLEOTIDE SEQUENCE [LARGE SCALE GENOMIC DNA]</scope>
    <source>
        <strain evidence="8 9">DSM 9768</strain>
    </source>
</reference>
<dbReference type="Pfam" id="PF07681">
    <property type="entry name" value="DoxX"/>
    <property type="match status" value="1"/>
</dbReference>
<organism evidence="8 9">
    <name type="scientific">Evansella vedderi</name>
    <dbReference type="NCBI Taxonomy" id="38282"/>
    <lineage>
        <taxon>Bacteria</taxon>
        <taxon>Bacillati</taxon>
        <taxon>Bacillota</taxon>
        <taxon>Bacilli</taxon>
        <taxon>Bacillales</taxon>
        <taxon>Bacillaceae</taxon>
        <taxon>Evansella</taxon>
    </lineage>
</organism>
<dbReference type="PANTHER" id="PTHR33452:SF1">
    <property type="entry name" value="INNER MEMBRANE PROTEIN YPHA-RELATED"/>
    <property type="match status" value="1"/>
</dbReference>
<keyword evidence="4 7" id="KW-0812">Transmembrane</keyword>
<evidence type="ECO:0000256" key="4">
    <source>
        <dbReference type="ARBA" id="ARBA00022692"/>
    </source>
</evidence>
<comment type="subcellular location">
    <subcellularLocation>
        <location evidence="1">Cell membrane</location>
        <topology evidence="1">Multi-pass membrane protein</topology>
    </subcellularLocation>
</comment>
<proteinExistence type="inferred from homology"/>
<comment type="caution">
    <text evidence="8">The sequence shown here is derived from an EMBL/GenBank/DDBJ whole genome shotgun (WGS) entry which is preliminary data.</text>
</comment>
<accession>A0ABT9ZS99</accession>
<evidence type="ECO:0000256" key="7">
    <source>
        <dbReference type="SAM" id="Phobius"/>
    </source>
</evidence>
<gene>
    <name evidence="8" type="ORF">J2S74_001476</name>
</gene>
<evidence type="ECO:0000313" key="8">
    <source>
        <dbReference type="EMBL" id="MDQ0254103.1"/>
    </source>
</evidence>
<keyword evidence="9" id="KW-1185">Reference proteome</keyword>
<dbReference type="RefSeq" id="WP_307323582.1">
    <property type="nucleotide sequence ID" value="NZ_JAUSUG010000004.1"/>
</dbReference>
<dbReference type="PANTHER" id="PTHR33452">
    <property type="entry name" value="OXIDOREDUCTASE CATD-RELATED"/>
    <property type="match status" value="1"/>
</dbReference>
<evidence type="ECO:0000256" key="1">
    <source>
        <dbReference type="ARBA" id="ARBA00004651"/>
    </source>
</evidence>
<sequence>MINKFEISTLILRVVLGVIFFAHGLNKFQGGIENIAGWFESIGIPGFLAYAVALVELVGGIALIVGLFSRVVSILLALIMVGAIITVQLAVGFFGGYVLDLALMAMAVVIAINGSKAFALDSVIFNKKEKNETTTLN</sequence>
<evidence type="ECO:0000256" key="2">
    <source>
        <dbReference type="ARBA" id="ARBA00006679"/>
    </source>
</evidence>
<name>A0ABT9ZS99_9BACI</name>